<evidence type="ECO:0000256" key="9">
    <source>
        <dbReference type="PIRSR" id="PIRSR601613-1"/>
    </source>
</evidence>
<keyword evidence="6" id="KW-0560">Oxidoreductase</keyword>
<feature type="binding site" evidence="9">
    <location>
        <position position="217"/>
    </location>
    <ligand>
        <name>FAD</name>
        <dbReference type="ChEBI" id="CHEBI:57692"/>
    </ligand>
</feature>
<dbReference type="AlphaFoldDB" id="A0AAJ4MUR9"/>
<protein>
    <recommendedName>
        <fullName evidence="5">Tryptophan 2-monooxygenase</fullName>
        <ecNumber evidence="4">1.13.12.3</ecNumber>
    </recommendedName>
</protein>
<gene>
    <name evidence="11" type="ORF">J3P46_04540</name>
</gene>
<evidence type="ECO:0000313" key="11">
    <source>
        <dbReference type="EMBL" id="QSX97227.1"/>
    </source>
</evidence>
<evidence type="ECO:0000313" key="12">
    <source>
        <dbReference type="Proteomes" id="UP000662821"/>
    </source>
</evidence>
<evidence type="ECO:0000256" key="2">
    <source>
        <dbReference type="ARBA" id="ARBA00004814"/>
    </source>
</evidence>
<dbReference type="Gene3D" id="3.50.50.60">
    <property type="entry name" value="FAD/NAD(P)-binding domain"/>
    <property type="match status" value="1"/>
</dbReference>
<dbReference type="Proteomes" id="UP000662821">
    <property type="component" value="Chromosome"/>
</dbReference>
<accession>A0AAJ4MUR9</accession>
<organism evidence="11 12">
    <name type="scientific">Janthinobacterium lividum</name>
    <dbReference type="NCBI Taxonomy" id="29581"/>
    <lineage>
        <taxon>Bacteria</taxon>
        <taxon>Pseudomonadati</taxon>
        <taxon>Pseudomonadota</taxon>
        <taxon>Betaproteobacteria</taxon>
        <taxon>Burkholderiales</taxon>
        <taxon>Oxalobacteraceae</taxon>
        <taxon>Janthinobacterium</taxon>
    </lineage>
</organism>
<dbReference type="GO" id="GO:0050361">
    <property type="term" value="F:tryptophan 2-monooxygenase activity"/>
    <property type="evidence" value="ECO:0007669"/>
    <property type="project" value="UniProtKB-EC"/>
</dbReference>
<name>A0AAJ4MUR9_9BURK</name>
<feature type="domain" description="Amine oxidase" evidence="10">
    <location>
        <begin position="18"/>
        <end position="431"/>
    </location>
</feature>
<evidence type="ECO:0000259" key="10">
    <source>
        <dbReference type="Pfam" id="PF01593"/>
    </source>
</evidence>
<reference evidence="11 12" key="1">
    <citation type="submission" date="2021-03" db="EMBL/GenBank/DDBJ databases">
        <title>Draft genome sequence of Janthinobacterium sp. strain PLB02 isolated from infected primmorphs (Lubomirskia baicalensis).</title>
        <authorList>
            <person name="Chernogor L.I."/>
            <person name="Belikov S.I."/>
            <person name="Petrushin I.S."/>
        </authorList>
    </citation>
    <scope>NUCLEOTIDE SEQUENCE [LARGE SCALE GENOMIC DNA]</scope>
    <source>
        <strain evidence="11 12">PLB02</strain>
    </source>
</reference>
<dbReference type="EMBL" id="CP071520">
    <property type="protein sequence ID" value="QSX97227.1"/>
    <property type="molecule type" value="Genomic_DNA"/>
</dbReference>
<dbReference type="GO" id="GO:0009851">
    <property type="term" value="P:auxin biosynthetic process"/>
    <property type="evidence" value="ECO:0007669"/>
    <property type="project" value="UniProtKB-KW"/>
</dbReference>
<feature type="binding site" evidence="9">
    <location>
        <position position="19"/>
    </location>
    <ligand>
        <name>FAD</name>
        <dbReference type="ChEBI" id="CHEBI:57692"/>
    </ligand>
</feature>
<dbReference type="EC" id="1.13.12.3" evidence="4"/>
<dbReference type="Gene3D" id="3.90.660.10">
    <property type="match status" value="1"/>
</dbReference>
<comment type="pathway">
    <text evidence="2">Plant hormone metabolism; auxin biosynthesis.</text>
</comment>
<comment type="cofactor">
    <cofactor evidence="1">
        <name>FAD</name>
        <dbReference type="ChEBI" id="CHEBI:57692"/>
    </cofactor>
</comment>
<evidence type="ECO:0000256" key="8">
    <source>
        <dbReference type="ARBA" id="ARBA00047321"/>
    </source>
</evidence>
<evidence type="ECO:0000256" key="4">
    <source>
        <dbReference type="ARBA" id="ARBA00012535"/>
    </source>
</evidence>
<dbReference type="InterPro" id="IPR001613">
    <property type="entry name" value="Flavin_amine_oxidase"/>
</dbReference>
<proteinExistence type="inferred from homology"/>
<comment type="catalytic activity">
    <reaction evidence="8">
        <text>L-tryptophan + O2 = indole-3-acetamide + CO2 + H2O</text>
        <dbReference type="Rhea" id="RHEA:16165"/>
        <dbReference type="ChEBI" id="CHEBI:15377"/>
        <dbReference type="ChEBI" id="CHEBI:15379"/>
        <dbReference type="ChEBI" id="CHEBI:16031"/>
        <dbReference type="ChEBI" id="CHEBI:16526"/>
        <dbReference type="ChEBI" id="CHEBI:57912"/>
        <dbReference type="EC" id="1.13.12.3"/>
    </reaction>
</comment>
<dbReference type="InterPro" id="IPR050281">
    <property type="entry name" value="Flavin_monoamine_oxidase"/>
</dbReference>
<evidence type="ECO:0000256" key="1">
    <source>
        <dbReference type="ARBA" id="ARBA00001974"/>
    </source>
</evidence>
<dbReference type="SUPFAM" id="SSF54373">
    <property type="entry name" value="FAD-linked reductases, C-terminal domain"/>
    <property type="match status" value="1"/>
</dbReference>
<dbReference type="InterPro" id="IPR002937">
    <property type="entry name" value="Amino_oxidase"/>
</dbReference>
<comment type="similarity">
    <text evidence="3">Belongs to the tryptophan 2-monooxygenase family.</text>
</comment>
<dbReference type="PANTHER" id="PTHR10742:SF410">
    <property type="entry name" value="LYSINE-SPECIFIC HISTONE DEMETHYLASE 2"/>
    <property type="match status" value="1"/>
</dbReference>
<sequence length="448" mass="48061">MAKVQDPVTRVIIVGAGFSGIAAANSLQTCGVEVVVLEGRSQIGGRTRTLPALGASVEAGGAWIHAPIGNPLTDLAKFLSIEQRRFALSDIFSEMRLAGLHGEVLDTLERDRVMQLADEIETELTQLAFKYVPTQNVAELLELRLRSITDPSLQAWVRFVVYTGFQADLACHAEDISIANYALDAGFSGEDNCIVGGYGKMLSRLADGLEIYCDALVSEVQQTTEGVTVRCTDGRVERGSHVVISVPLGVLKAGCIRFSPELPVAKKRAIEQLGFGAFEKLILQFEQAFWKIGNASPSGVFIRDHPVFPYWIDVTSTAGRPTLVAHIAGPPALALANFSPDATLAMALAALATAFACEVPKPTAVHQTNWSGDPCSRGAYTHLSPVSTIEDLRSLSEPVGRVLFAGEATSMQRFGYVDGAYISGLREAQRLVSAPRGQLSAINYDPQG</sequence>
<dbReference type="PRINTS" id="PR00757">
    <property type="entry name" value="AMINEOXDASEF"/>
</dbReference>
<keyword evidence="7" id="KW-0073">Auxin biosynthesis</keyword>
<dbReference type="Pfam" id="PF01593">
    <property type="entry name" value="Amino_oxidase"/>
    <property type="match status" value="1"/>
</dbReference>
<evidence type="ECO:0000256" key="6">
    <source>
        <dbReference type="ARBA" id="ARBA00023002"/>
    </source>
</evidence>
<dbReference type="PANTHER" id="PTHR10742">
    <property type="entry name" value="FLAVIN MONOAMINE OXIDASE"/>
    <property type="match status" value="1"/>
</dbReference>
<evidence type="ECO:0000256" key="7">
    <source>
        <dbReference type="ARBA" id="ARBA00023070"/>
    </source>
</evidence>
<dbReference type="InterPro" id="IPR036188">
    <property type="entry name" value="FAD/NAD-bd_sf"/>
</dbReference>
<dbReference type="RefSeq" id="WP_191909584.1">
    <property type="nucleotide sequence ID" value="NZ_CP071520.1"/>
</dbReference>
<dbReference type="SUPFAM" id="SSF51905">
    <property type="entry name" value="FAD/NAD(P)-binding domain"/>
    <property type="match status" value="1"/>
</dbReference>
<evidence type="ECO:0000256" key="3">
    <source>
        <dbReference type="ARBA" id="ARBA00005833"/>
    </source>
</evidence>
<evidence type="ECO:0000256" key="5">
    <source>
        <dbReference type="ARBA" id="ARBA00017871"/>
    </source>
</evidence>